<evidence type="ECO:0000313" key="18">
    <source>
        <dbReference type="EnsemblMetazoa" id="XP_016837335"/>
    </source>
</evidence>
<keyword evidence="4" id="KW-0963">Cytoplasm</keyword>
<dbReference type="AlphaFoldDB" id="A0A7M7M1M6"/>
<dbReference type="Gene3D" id="3.40.50.150">
    <property type="entry name" value="Vaccinia Virus protein VP39"/>
    <property type="match status" value="1"/>
</dbReference>
<comment type="catalytic activity">
    <reaction evidence="9">
        <text>a guanosine in 18S rRNA + S-adenosyl-L-methionine = an N(7)-methylguanosine in 18S rRNA + S-adenosyl-L-homocysteine</text>
        <dbReference type="Rhea" id="RHEA:54584"/>
        <dbReference type="Rhea" id="RHEA-COMP:13937"/>
        <dbReference type="Rhea" id="RHEA-COMP:13938"/>
        <dbReference type="ChEBI" id="CHEBI:57856"/>
        <dbReference type="ChEBI" id="CHEBI:59789"/>
        <dbReference type="ChEBI" id="CHEBI:74269"/>
        <dbReference type="ChEBI" id="CHEBI:74480"/>
    </reaction>
</comment>
<dbReference type="SMR" id="A0A7M7M1M6"/>
<keyword evidence="6" id="KW-0808">Transferase</keyword>
<dbReference type="InterPro" id="IPR022238">
    <property type="entry name" value="Bud23_C"/>
</dbReference>
<dbReference type="RefSeq" id="XP_016837335.1">
    <property type="nucleotide sequence ID" value="XM_016981846.2"/>
</dbReference>
<dbReference type="Pfam" id="PF12589">
    <property type="entry name" value="WBS_methylT"/>
    <property type="match status" value="1"/>
</dbReference>
<evidence type="ECO:0000256" key="9">
    <source>
        <dbReference type="ARBA" id="ARBA00050374"/>
    </source>
</evidence>
<dbReference type="InterPro" id="IPR013216">
    <property type="entry name" value="Methyltransf_11"/>
</dbReference>
<dbReference type="PANTHER" id="PTHR12734">
    <property type="entry name" value="METHYLTRANSFERASE-RELATED"/>
    <property type="match status" value="1"/>
</dbReference>
<evidence type="ECO:0000256" key="3">
    <source>
        <dbReference type="ARBA" id="ARBA00005547"/>
    </source>
</evidence>
<dbReference type="GeneID" id="100123103"/>
<dbReference type="FunFam" id="3.40.50.150:FF:000017">
    <property type="entry name" value="probable 18S rRNA (Guanine-N(7))-methyltransferase"/>
    <property type="match status" value="1"/>
</dbReference>
<dbReference type="RefSeq" id="XP_003427177.1">
    <property type="nucleotide sequence ID" value="XM_003427129.5"/>
</dbReference>
<organism evidence="18 19">
    <name type="scientific">Nasonia vitripennis</name>
    <name type="common">Parasitic wasp</name>
    <dbReference type="NCBI Taxonomy" id="7425"/>
    <lineage>
        <taxon>Eukaryota</taxon>
        <taxon>Metazoa</taxon>
        <taxon>Ecdysozoa</taxon>
        <taxon>Arthropoda</taxon>
        <taxon>Hexapoda</taxon>
        <taxon>Insecta</taxon>
        <taxon>Pterygota</taxon>
        <taxon>Neoptera</taxon>
        <taxon>Endopterygota</taxon>
        <taxon>Hymenoptera</taxon>
        <taxon>Apocrita</taxon>
        <taxon>Proctotrupomorpha</taxon>
        <taxon>Chalcidoidea</taxon>
        <taxon>Pteromalidae</taxon>
        <taxon>Pteromalinae</taxon>
        <taxon>Nasonia</taxon>
    </lineage>
</organism>
<dbReference type="GO" id="GO:0005730">
    <property type="term" value="C:nucleolus"/>
    <property type="evidence" value="ECO:0007669"/>
    <property type="project" value="UniProtKB-ARBA"/>
</dbReference>
<name>A0A7M7M1M6_NASVI</name>
<evidence type="ECO:0000256" key="15">
    <source>
        <dbReference type="SAM" id="MobiDB-lite"/>
    </source>
</evidence>
<dbReference type="GO" id="GO:0070476">
    <property type="term" value="P:rRNA (guanine-N7)-methylation"/>
    <property type="evidence" value="ECO:0007669"/>
    <property type="project" value="InterPro"/>
</dbReference>
<evidence type="ECO:0000256" key="2">
    <source>
        <dbReference type="ARBA" id="ARBA00004496"/>
    </source>
</evidence>
<evidence type="ECO:0000256" key="10">
    <source>
        <dbReference type="ARBA" id="ARBA00059355"/>
    </source>
</evidence>
<sequence length="270" mass="30268">MSNRPEHLGPPEIFYNDSEAQKYTYNSRVIEIQTQMCERALELLMLPEDQKCFLLDIGCGSGLSGTVLEENGHCWVGMDISTSMLKVASDREVEGDLIVTDMGQGVPFRAASFDGAISISALQWICNIDKASYTIQKRLNAFFQSLFACLSSGARAVFQFYPENDQQIGIITSAATRAGFFGGTIVDFPNSKKAKKFFLVLMTTGAIELPRALDGSQSHHLKRKPREGKGKDIPKCKRDWIMKKKERHRRLGKVVKADSKYSGRKRSKRN</sequence>
<dbReference type="EnsemblMetazoa" id="XM_016981846">
    <property type="protein sequence ID" value="XP_016837335"/>
    <property type="gene ID" value="LOC100123103"/>
</dbReference>
<evidence type="ECO:0000259" key="16">
    <source>
        <dbReference type="Pfam" id="PF08241"/>
    </source>
</evidence>
<evidence type="ECO:0000256" key="5">
    <source>
        <dbReference type="ARBA" id="ARBA00022603"/>
    </source>
</evidence>
<evidence type="ECO:0000256" key="12">
    <source>
        <dbReference type="ARBA" id="ARBA00074415"/>
    </source>
</evidence>
<proteinExistence type="inferred from homology"/>
<keyword evidence="19" id="KW-1185">Reference proteome</keyword>
<evidence type="ECO:0000256" key="13">
    <source>
        <dbReference type="ARBA" id="ARBA00075516"/>
    </source>
</evidence>
<dbReference type="Proteomes" id="UP000002358">
    <property type="component" value="Chromosome 2"/>
</dbReference>
<feature type="compositionally biased region" description="Basic and acidic residues" evidence="15">
    <location>
        <begin position="227"/>
        <end position="243"/>
    </location>
</feature>
<evidence type="ECO:0000256" key="6">
    <source>
        <dbReference type="ARBA" id="ARBA00022679"/>
    </source>
</evidence>
<evidence type="ECO:0000256" key="1">
    <source>
        <dbReference type="ARBA" id="ARBA00004123"/>
    </source>
</evidence>
<feature type="region of interest" description="Disordered" evidence="15">
    <location>
        <begin position="215"/>
        <end position="270"/>
    </location>
</feature>
<evidence type="ECO:0000256" key="7">
    <source>
        <dbReference type="ARBA" id="ARBA00022691"/>
    </source>
</evidence>
<dbReference type="InterPro" id="IPR029063">
    <property type="entry name" value="SAM-dependent_MTases_sf"/>
</dbReference>
<evidence type="ECO:0000259" key="17">
    <source>
        <dbReference type="Pfam" id="PF12589"/>
    </source>
</evidence>
<feature type="domain" description="Methyltransferase type 11" evidence="16">
    <location>
        <begin position="55"/>
        <end position="131"/>
    </location>
</feature>
<evidence type="ECO:0000256" key="4">
    <source>
        <dbReference type="ARBA" id="ARBA00022490"/>
    </source>
</evidence>
<accession>A0A7M7M1M6</accession>
<feature type="compositionally biased region" description="Basic residues" evidence="15">
    <location>
        <begin position="244"/>
        <end position="253"/>
    </location>
</feature>
<dbReference type="CDD" id="cd02440">
    <property type="entry name" value="AdoMet_MTases"/>
    <property type="match status" value="1"/>
</dbReference>
<dbReference type="OrthoDB" id="6022368at2759"/>
<evidence type="ECO:0000313" key="19">
    <source>
        <dbReference type="Proteomes" id="UP000002358"/>
    </source>
</evidence>
<keyword evidence="7" id="KW-0949">S-adenosyl-L-methionine</keyword>
<dbReference type="EnsemblMetazoa" id="XM_003427129">
    <property type="protein sequence ID" value="XP_003427177"/>
    <property type="gene ID" value="LOC100123103"/>
</dbReference>
<comment type="subcellular location">
    <subcellularLocation>
        <location evidence="2">Cytoplasm</location>
    </subcellularLocation>
    <subcellularLocation>
        <location evidence="1">Nucleus</location>
    </subcellularLocation>
</comment>
<comment type="function">
    <text evidence="10">S-adenosyl-L-methionine-dependent methyltransferase that specifically methylates the N(7) position of a guanine in 18S rRNA. Requires the methyltransferase adapter protein TRM112 for full rRNA methyltransferase activity. Involved in the pre-rRNA processing steps leading to small-subunit rRNA production independently of its RNA-modifying catalytic activity. Important for biogenesis end export of the 40S ribosomal subunit independent on its methyltransferase activity. Locus-specific steroid receptor coactivator. Potentiates transactivation by glucocorticoid (NR3C1), mineralocorticoid (NR3C2), androgen (AR) and progesterone (PGR) receptors. Required for the maintenance of open chromatin at the TSC22D3/GILZ locus to facilitate NR3C1 loading on the response elements. Required for maintenance of dimethylation on histone H3 'Lys-79' (H3K79me2), although direct histone methyltransferase activity is not observed in vitro.</text>
</comment>
<dbReference type="GO" id="GO:0016435">
    <property type="term" value="F:rRNA (guanine) methyltransferase activity"/>
    <property type="evidence" value="ECO:0007669"/>
    <property type="project" value="InterPro"/>
</dbReference>
<feature type="domain" description="18S rRNA (guanine(1575)-N(7))-methyltransferase Bud23 C-terminal" evidence="17">
    <location>
        <begin position="221"/>
        <end position="267"/>
    </location>
</feature>
<evidence type="ECO:0000256" key="11">
    <source>
        <dbReference type="ARBA" id="ARBA00064164"/>
    </source>
</evidence>
<dbReference type="PANTHER" id="PTHR12734:SF0">
    <property type="entry name" value="18S RRNA (GUANINE-N(7))-METHYLTRANSFERASE-RELATED"/>
    <property type="match status" value="1"/>
</dbReference>
<protein>
    <recommendedName>
        <fullName evidence="12">18S rRNA (guanine-N(7))-methyltransferase</fullName>
    </recommendedName>
    <alternativeName>
        <fullName evidence="14">Bud site selection protein 23 homolog</fullName>
    </alternativeName>
    <alternativeName>
        <fullName evidence="13">rRNA methyltransferase and ribosome maturation factor</fullName>
    </alternativeName>
</protein>
<comment type="subunit">
    <text evidence="11">Heterodimer with TRMT112; this heterodimerization is necessary for the metabolic stability and activity of the catalytic subunit BUD23. Interacts with GRIP1.</text>
</comment>
<dbReference type="GO" id="GO:0005737">
    <property type="term" value="C:cytoplasm"/>
    <property type="evidence" value="ECO:0007669"/>
    <property type="project" value="UniProtKB-SubCell"/>
</dbReference>
<dbReference type="SUPFAM" id="SSF53335">
    <property type="entry name" value="S-adenosyl-L-methionine-dependent methyltransferases"/>
    <property type="match status" value="1"/>
</dbReference>
<dbReference type="InterPro" id="IPR039769">
    <property type="entry name" value="Bud23-like"/>
</dbReference>
<evidence type="ECO:0000256" key="14">
    <source>
        <dbReference type="ARBA" id="ARBA00081208"/>
    </source>
</evidence>
<comment type="similarity">
    <text evidence="3">Belongs to the class I-like SAM-binding methyltransferase superfamily. BUD23/WBSCR22 family.</text>
</comment>
<dbReference type="KEGG" id="nvi:100123103"/>
<dbReference type="Pfam" id="PF08241">
    <property type="entry name" value="Methyltransf_11"/>
    <property type="match status" value="1"/>
</dbReference>
<evidence type="ECO:0000256" key="8">
    <source>
        <dbReference type="ARBA" id="ARBA00023242"/>
    </source>
</evidence>
<keyword evidence="5" id="KW-0489">Methyltransferase</keyword>
<keyword evidence="8" id="KW-0539">Nucleus</keyword>
<reference evidence="18" key="1">
    <citation type="submission" date="2021-01" db="UniProtKB">
        <authorList>
            <consortium name="EnsemblMetazoa"/>
        </authorList>
    </citation>
    <scope>IDENTIFICATION</scope>
</reference>